<evidence type="ECO:0000313" key="2">
    <source>
        <dbReference type="Proteomes" id="UP000645828"/>
    </source>
</evidence>
<reference evidence="1" key="1">
    <citation type="submission" date="2020-12" db="EMBL/GenBank/DDBJ databases">
        <authorList>
            <consortium name="Molecular Ecology Group"/>
        </authorList>
    </citation>
    <scope>NUCLEOTIDE SEQUENCE</scope>
    <source>
        <strain evidence="1">TBG_1078</strain>
    </source>
</reference>
<dbReference type="Proteomes" id="UP000645828">
    <property type="component" value="Unassembled WGS sequence"/>
</dbReference>
<keyword evidence="2" id="KW-1185">Reference proteome</keyword>
<evidence type="ECO:0000313" key="1">
    <source>
        <dbReference type="EMBL" id="CAD7670641.1"/>
    </source>
</evidence>
<organism evidence="1 2">
    <name type="scientific">Nyctereutes procyonoides</name>
    <name type="common">Raccoon dog</name>
    <name type="synonym">Canis procyonoides</name>
    <dbReference type="NCBI Taxonomy" id="34880"/>
    <lineage>
        <taxon>Eukaryota</taxon>
        <taxon>Metazoa</taxon>
        <taxon>Chordata</taxon>
        <taxon>Craniata</taxon>
        <taxon>Vertebrata</taxon>
        <taxon>Euteleostomi</taxon>
        <taxon>Mammalia</taxon>
        <taxon>Eutheria</taxon>
        <taxon>Laurasiatheria</taxon>
        <taxon>Carnivora</taxon>
        <taxon>Caniformia</taxon>
        <taxon>Canidae</taxon>
        <taxon>Nyctereutes</taxon>
    </lineage>
</organism>
<gene>
    <name evidence="1" type="ORF">NYPRO_LOCUS3436</name>
</gene>
<dbReference type="AlphaFoldDB" id="A0A811Y8M6"/>
<comment type="caution">
    <text evidence="1">The sequence shown here is derived from an EMBL/GenBank/DDBJ whole genome shotgun (WGS) entry which is preliminary data.</text>
</comment>
<accession>A0A811Y8M6</accession>
<protein>
    <submittedName>
        <fullName evidence="1">(raccoon dog) hypothetical protein</fullName>
    </submittedName>
</protein>
<proteinExistence type="predicted"/>
<dbReference type="EMBL" id="CAJHUB010000659">
    <property type="protein sequence ID" value="CAD7670641.1"/>
    <property type="molecule type" value="Genomic_DNA"/>
</dbReference>
<sequence length="41" mass="4989">MAVYRVSQMKYFYSTIQSWPVTERSGHTKPLHYLLWMLLLL</sequence>
<name>A0A811Y8M6_NYCPR</name>